<protein>
    <submittedName>
        <fullName evidence="5">Tigger transposable element-derived protein 2</fullName>
    </submittedName>
</protein>
<dbReference type="AlphaFoldDB" id="A0A8J4Y5N5"/>
<evidence type="ECO:0000259" key="4">
    <source>
        <dbReference type="Pfam" id="PF03221"/>
    </source>
</evidence>
<keyword evidence="6" id="KW-1185">Reference proteome</keyword>
<evidence type="ECO:0000256" key="3">
    <source>
        <dbReference type="SAM" id="MobiDB-lite"/>
    </source>
</evidence>
<name>A0A8J4Y5N5_CHIOP</name>
<dbReference type="GO" id="GO:0003677">
    <property type="term" value="F:DNA binding"/>
    <property type="evidence" value="ECO:0007669"/>
    <property type="project" value="UniProtKB-KW"/>
</dbReference>
<dbReference type="Gene3D" id="1.10.10.60">
    <property type="entry name" value="Homeodomain-like"/>
    <property type="match status" value="2"/>
</dbReference>
<dbReference type="InterPro" id="IPR006600">
    <property type="entry name" value="HTH_CenpB_DNA-bd_dom"/>
</dbReference>
<dbReference type="PANTHER" id="PTHR19303:SF27">
    <property type="entry name" value="HTH CENPB-TYPE DOMAIN-CONTAINING PROTEIN"/>
    <property type="match status" value="1"/>
</dbReference>
<dbReference type="Pfam" id="PF03221">
    <property type="entry name" value="HTH_Tnp_Tc5"/>
    <property type="match status" value="1"/>
</dbReference>
<organism evidence="5 6">
    <name type="scientific">Chionoecetes opilio</name>
    <name type="common">Atlantic snow crab</name>
    <name type="synonym">Cancer opilio</name>
    <dbReference type="NCBI Taxonomy" id="41210"/>
    <lineage>
        <taxon>Eukaryota</taxon>
        <taxon>Metazoa</taxon>
        <taxon>Ecdysozoa</taxon>
        <taxon>Arthropoda</taxon>
        <taxon>Crustacea</taxon>
        <taxon>Multicrustacea</taxon>
        <taxon>Malacostraca</taxon>
        <taxon>Eumalacostraca</taxon>
        <taxon>Eucarida</taxon>
        <taxon>Decapoda</taxon>
        <taxon>Pleocyemata</taxon>
        <taxon>Brachyura</taxon>
        <taxon>Eubrachyura</taxon>
        <taxon>Majoidea</taxon>
        <taxon>Majidae</taxon>
        <taxon>Chionoecetes</taxon>
    </lineage>
</organism>
<evidence type="ECO:0000313" key="5">
    <source>
        <dbReference type="EMBL" id="KAG0721958.1"/>
    </source>
</evidence>
<accession>A0A8J4Y5N5</accession>
<dbReference type="InterPro" id="IPR009057">
    <property type="entry name" value="Homeodomain-like_sf"/>
</dbReference>
<dbReference type="EMBL" id="JACEEZ010010223">
    <property type="protein sequence ID" value="KAG0721958.1"/>
    <property type="molecule type" value="Genomic_DNA"/>
</dbReference>
<dbReference type="GO" id="GO:0005634">
    <property type="term" value="C:nucleus"/>
    <property type="evidence" value="ECO:0007669"/>
    <property type="project" value="UniProtKB-SubCell"/>
</dbReference>
<comment type="subcellular location">
    <subcellularLocation>
        <location evidence="1">Nucleus</location>
    </subcellularLocation>
</comment>
<feature type="region of interest" description="Disordered" evidence="3">
    <location>
        <begin position="60"/>
        <end position="83"/>
    </location>
</feature>
<reference evidence="5" key="1">
    <citation type="submission" date="2020-07" db="EMBL/GenBank/DDBJ databases">
        <title>The High-quality genome of the commercially important snow crab, Chionoecetes opilio.</title>
        <authorList>
            <person name="Jeong J.-H."/>
            <person name="Ryu S."/>
        </authorList>
    </citation>
    <scope>NUCLEOTIDE SEQUENCE</scope>
    <source>
        <strain evidence="5">MADBK_172401_WGS</strain>
        <tissue evidence="5">Digestive gland</tissue>
    </source>
</reference>
<dbReference type="Proteomes" id="UP000770661">
    <property type="component" value="Unassembled WGS sequence"/>
</dbReference>
<proteinExistence type="predicted"/>
<dbReference type="InterPro" id="IPR050863">
    <property type="entry name" value="CenT-Element_Derived"/>
</dbReference>
<evidence type="ECO:0000256" key="1">
    <source>
        <dbReference type="ARBA" id="ARBA00004123"/>
    </source>
</evidence>
<comment type="caution">
    <text evidence="5">The sequence shown here is derived from an EMBL/GenBank/DDBJ whole genome shotgun (WGS) entry which is preliminary data.</text>
</comment>
<dbReference type="OrthoDB" id="6379347at2759"/>
<evidence type="ECO:0000256" key="2">
    <source>
        <dbReference type="ARBA" id="ARBA00023125"/>
    </source>
</evidence>
<dbReference type="SUPFAM" id="SSF46689">
    <property type="entry name" value="Homeodomain-like"/>
    <property type="match status" value="2"/>
</dbReference>
<sequence>MPPKKHPGALEKAPKRKRVPLMLKKDIIEKFESGTRVQELARLYGGNHSTISTLMKQKEEIKKADTANGRTTPSSPSQRPPQLEEVEKLLRVDRISKEIIREKALKIFHYPKSRRPMTLTIAPTGVEDFKASRGWFTNFRRRAGLQCAAAWGGSKLRQQGCRKVRHRIQ</sequence>
<feature type="domain" description="HTH CENPB-type" evidence="4">
    <location>
        <begin position="94"/>
        <end position="145"/>
    </location>
</feature>
<dbReference type="PANTHER" id="PTHR19303">
    <property type="entry name" value="TRANSPOSON"/>
    <property type="match status" value="1"/>
</dbReference>
<keyword evidence="2" id="KW-0238">DNA-binding</keyword>
<gene>
    <name evidence="5" type="primary">Tigd2_1</name>
    <name evidence="5" type="ORF">GWK47_045390</name>
</gene>
<feature type="compositionally biased region" description="Low complexity" evidence="3">
    <location>
        <begin position="70"/>
        <end position="81"/>
    </location>
</feature>
<evidence type="ECO:0000313" key="6">
    <source>
        <dbReference type="Proteomes" id="UP000770661"/>
    </source>
</evidence>